<dbReference type="Proteomes" id="UP000887578">
    <property type="component" value="Unplaced"/>
</dbReference>
<reference evidence="2" key="1">
    <citation type="submission" date="2022-11" db="UniProtKB">
        <authorList>
            <consortium name="WormBaseParasite"/>
        </authorList>
    </citation>
    <scope>IDENTIFICATION</scope>
</reference>
<protein>
    <submittedName>
        <fullName evidence="2">Uncharacterized protein</fullName>
    </submittedName>
</protein>
<evidence type="ECO:0000313" key="2">
    <source>
        <dbReference type="WBParaSite" id="PDA_v2.g7015.t1"/>
    </source>
</evidence>
<proteinExistence type="predicted"/>
<dbReference type="AlphaFoldDB" id="A0A914R6G0"/>
<accession>A0A914R6G0</accession>
<evidence type="ECO:0000313" key="1">
    <source>
        <dbReference type="Proteomes" id="UP000887578"/>
    </source>
</evidence>
<sequence length="126" mass="14614">MDTKLLFRNPFEFPRQQEIEEISEPEISQFRATQRLINPNEALLDLDENNNEILLETAISQSSYQGDITDFEENRIIESIVRLRDILSEESDEDYTQTDYTSEYSLLTPSDSYELGSTIGNVLILQ</sequence>
<name>A0A914R6G0_9BILA</name>
<organism evidence="1 2">
    <name type="scientific">Panagrolaimus davidi</name>
    <dbReference type="NCBI Taxonomy" id="227884"/>
    <lineage>
        <taxon>Eukaryota</taxon>
        <taxon>Metazoa</taxon>
        <taxon>Ecdysozoa</taxon>
        <taxon>Nematoda</taxon>
        <taxon>Chromadorea</taxon>
        <taxon>Rhabditida</taxon>
        <taxon>Tylenchina</taxon>
        <taxon>Panagrolaimomorpha</taxon>
        <taxon>Panagrolaimoidea</taxon>
        <taxon>Panagrolaimidae</taxon>
        <taxon>Panagrolaimus</taxon>
    </lineage>
</organism>
<keyword evidence="1" id="KW-1185">Reference proteome</keyword>
<dbReference type="WBParaSite" id="PDA_v2.g7015.t1">
    <property type="protein sequence ID" value="PDA_v2.g7015.t1"/>
    <property type="gene ID" value="PDA_v2.g7015"/>
</dbReference>